<accession>A0ACC1SRK7</accession>
<proteinExistence type="predicted"/>
<organism evidence="1 2">
    <name type="scientific">Fusarium decemcellulare</name>
    <dbReference type="NCBI Taxonomy" id="57161"/>
    <lineage>
        <taxon>Eukaryota</taxon>
        <taxon>Fungi</taxon>
        <taxon>Dikarya</taxon>
        <taxon>Ascomycota</taxon>
        <taxon>Pezizomycotina</taxon>
        <taxon>Sordariomycetes</taxon>
        <taxon>Hypocreomycetidae</taxon>
        <taxon>Hypocreales</taxon>
        <taxon>Nectriaceae</taxon>
        <taxon>Fusarium</taxon>
        <taxon>Fusarium decemcellulare species complex</taxon>
    </lineage>
</organism>
<sequence>MGLFSLSGGVTFDPSIDIPQLDGKVILVTGANTGLGKQTVLELARHRPAKIFLTARTLDKANHAIAEIHQAVSDVALEPLDLDLCSLQSVQQAAKVFTSSSERLDILFLNAGIMAHPEGITNDGYEIQFGTNHVGHALLTKLLLPTLLRTAKEIPNSEVRVIVLSSNGHNFAPEGGIRFDVVKSNGEALGAVARYGQSKLANILFAQELARRYRELTVSSVHPGIVITNLTNVMVETSFWMKIAMKLITPLQGVQVEEGVKNQLWASTAPNVISGEYYEPVGVAGRGNKYTRDPKLAEELWDWTEKELNELKL</sequence>
<reference evidence="1" key="1">
    <citation type="submission" date="2022-08" db="EMBL/GenBank/DDBJ databases">
        <title>Genome Sequence of Fusarium decemcellulare.</title>
        <authorList>
            <person name="Buettner E."/>
        </authorList>
    </citation>
    <scope>NUCLEOTIDE SEQUENCE</scope>
    <source>
        <strain evidence="1">Babe19</strain>
    </source>
</reference>
<evidence type="ECO:0000313" key="2">
    <source>
        <dbReference type="Proteomes" id="UP001148629"/>
    </source>
</evidence>
<name>A0ACC1SRK7_9HYPO</name>
<dbReference type="Proteomes" id="UP001148629">
    <property type="component" value="Unassembled WGS sequence"/>
</dbReference>
<comment type="caution">
    <text evidence="1">The sequence shown here is derived from an EMBL/GenBank/DDBJ whole genome shotgun (WGS) entry which is preliminary data.</text>
</comment>
<dbReference type="EMBL" id="JANRMS010000175">
    <property type="protein sequence ID" value="KAJ3544869.1"/>
    <property type="molecule type" value="Genomic_DNA"/>
</dbReference>
<protein>
    <submittedName>
        <fullName evidence="1">Uncharacterized protein</fullName>
    </submittedName>
</protein>
<keyword evidence="2" id="KW-1185">Reference proteome</keyword>
<evidence type="ECO:0000313" key="1">
    <source>
        <dbReference type="EMBL" id="KAJ3544869.1"/>
    </source>
</evidence>
<gene>
    <name evidence="1" type="ORF">NM208_g2798</name>
</gene>